<dbReference type="EMBL" id="VFIA01000009">
    <property type="protein sequence ID" value="MBC3791384.1"/>
    <property type="molecule type" value="Genomic_DNA"/>
</dbReference>
<comment type="caution">
    <text evidence="1">The sequence shown here is derived from an EMBL/GenBank/DDBJ whole genome shotgun (WGS) entry which is preliminary data.</text>
</comment>
<gene>
    <name evidence="1" type="ORF">FH603_1885</name>
</gene>
<evidence type="ECO:0000313" key="1">
    <source>
        <dbReference type="EMBL" id="MBC3791384.1"/>
    </source>
</evidence>
<keyword evidence="2" id="KW-1185">Reference proteome</keyword>
<dbReference type="Proteomes" id="UP000700732">
    <property type="component" value="Unassembled WGS sequence"/>
</dbReference>
<organism evidence="1 2">
    <name type="scientific">Spirosoma utsteinense</name>
    <dbReference type="NCBI Taxonomy" id="2585773"/>
    <lineage>
        <taxon>Bacteria</taxon>
        <taxon>Pseudomonadati</taxon>
        <taxon>Bacteroidota</taxon>
        <taxon>Cytophagia</taxon>
        <taxon>Cytophagales</taxon>
        <taxon>Cytophagaceae</taxon>
        <taxon>Spirosoma</taxon>
    </lineage>
</organism>
<protein>
    <submittedName>
        <fullName evidence="1">Uncharacterized protein</fullName>
    </submittedName>
</protein>
<dbReference type="RefSeq" id="WP_235985467.1">
    <property type="nucleotide sequence ID" value="NZ_VFIA01000009.1"/>
</dbReference>
<sequence length="95" mass="10817">MAIFIRLDTCYAVGFDELADATDFLFWGYEEQDLLPCGTYDLLTGETSSYEHRGHTVGLFDPELIRQTANEYARAAFRLVGRLERPTRKPPGQVL</sequence>
<name>A0ABR6W472_9BACT</name>
<proteinExistence type="predicted"/>
<reference evidence="1 2" key="1">
    <citation type="submission" date="2019-06" db="EMBL/GenBank/DDBJ databases">
        <title>Spirosoma utsteinense sp. nov. isolated from Antarctic ice-free soils.</title>
        <authorList>
            <person name="Tahon G."/>
        </authorList>
    </citation>
    <scope>NUCLEOTIDE SEQUENCE [LARGE SCALE GENOMIC DNA]</scope>
    <source>
        <strain evidence="1 2">LMG 31447</strain>
    </source>
</reference>
<accession>A0ABR6W472</accession>
<evidence type="ECO:0000313" key="2">
    <source>
        <dbReference type="Proteomes" id="UP000700732"/>
    </source>
</evidence>